<evidence type="ECO:0000256" key="1">
    <source>
        <dbReference type="SAM" id="MobiDB-lite"/>
    </source>
</evidence>
<dbReference type="SUPFAM" id="SSF51445">
    <property type="entry name" value="(Trans)glycosidases"/>
    <property type="match status" value="1"/>
</dbReference>
<evidence type="ECO:0000313" key="3">
    <source>
        <dbReference type="Proteomes" id="UP000321805"/>
    </source>
</evidence>
<evidence type="ECO:0008006" key="4">
    <source>
        <dbReference type="Google" id="ProtNLM"/>
    </source>
</evidence>
<dbReference type="InterPro" id="IPR017853">
    <property type="entry name" value="GH"/>
</dbReference>
<proteinExistence type="predicted"/>
<dbReference type="RefSeq" id="WP_146918496.1">
    <property type="nucleotide sequence ID" value="NZ_CP042430.1"/>
</dbReference>
<dbReference type="OrthoDB" id="5241851at2"/>
<dbReference type="EMBL" id="CP042430">
    <property type="protein sequence ID" value="QEC47721.1"/>
    <property type="molecule type" value="Genomic_DNA"/>
</dbReference>
<name>A0A5B8U457_9ACTN</name>
<dbReference type="AlphaFoldDB" id="A0A5B8U457"/>
<feature type="region of interest" description="Disordered" evidence="1">
    <location>
        <begin position="30"/>
        <end position="50"/>
    </location>
</feature>
<dbReference type="Gene3D" id="3.20.20.80">
    <property type="entry name" value="Glycosidases"/>
    <property type="match status" value="1"/>
</dbReference>
<keyword evidence="3" id="KW-1185">Reference proteome</keyword>
<reference evidence="2 3" key="1">
    <citation type="journal article" date="2018" name="J. Microbiol.">
        <title>Baekduia soli gen. nov., sp. nov., a novel bacterium isolated from the soil of Baekdu Mountain and proposal of a novel family name, Baekduiaceae fam. nov.</title>
        <authorList>
            <person name="An D.S."/>
            <person name="Siddiqi M.Z."/>
            <person name="Kim K.H."/>
            <person name="Yu H.S."/>
            <person name="Im W.T."/>
        </authorList>
    </citation>
    <scope>NUCLEOTIDE SEQUENCE [LARGE SCALE GENOMIC DNA]</scope>
    <source>
        <strain evidence="2 3">BR7-21</strain>
    </source>
</reference>
<accession>A0A5B8U457</accession>
<protein>
    <recommendedName>
        <fullName evidence="4">Asl1-like glycosyl hydrolase catalytic domain-containing protein</fullName>
    </recommendedName>
</protein>
<gene>
    <name evidence="2" type="ORF">FSW04_09135</name>
</gene>
<dbReference type="Proteomes" id="UP000321805">
    <property type="component" value="Chromosome"/>
</dbReference>
<organism evidence="2 3">
    <name type="scientific">Baekduia soli</name>
    <dbReference type="NCBI Taxonomy" id="496014"/>
    <lineage>
        <taxon>Bacteria</taxon>
        <taxon>Bacillati</taxon>
        <taxon>Actinomycetota</taxon>
        <taxon>Thermoleophilia</taxon>
        <taxon>Solirubrobacterales</taxon>
        <taxon>Baekduiaceae</taxon>
        <taxon>Baekduia</taxon>
    </lineage>
</organism>
<sequence>MSAKTTRLLDAARPAPNVLRGVITRAAAAQADARGARRRPQPHAAPGRGSLGAMPGRLLALLLLTLAVALPAAAAQARPAVGIADNKAEMFGDLRFQALHVRLARIMISYDALHDPVQKPGLDAWMAGARATGVRPLVTFTRSRRRTSYNPSAAQMAKSLKDFRARYPFLKEFATWNEANINKRPETVARWWQAMRRACPTCTVLGADLLDRANVGTWARRFVKAAGRTPKAWGLHNYTDANLLRTTGTRRLLRAVKGAVWFTETGGVVSRHNGSGVTFPTSAAHAAVVTKFVFSTLARVSPRVQRVYLYHWNTGRGDARTWDSGLIAPDGNPRPALAVLQRLLGVKVG</sequence>
<evidence type="ECO:0000313" key="2">
    <source>
        <dbReference type="EMBL" id="QEC47721.1"/>
    </source>
</evidence>
<dbReference type="KEGG" id="bsol:FSW04_09135"/>